<dbReference type="Pfam" id="PF12419">
    <property type="entry name" value="DUF3670"/>
    <property type="match status" value="1"/>
</dbReference>
<dbReference type="CDD" id="cd18793">
    <property type="entry name" value="SF2_C_SNF"/>
    <property type="match status" value="1"/>
</dbReference>
<sequence>MAILHGSWLKKSQHSYFFIWAEAWRNLSDYSPLDSLIYSHPFTLNQSELIEYLQSKKLYLTVNKFSSWQTEIITLPSQTISKQKINIPLLSSQFNPEHTTNLKDSYFLQDWQVEGFCISASETIQLLTKLPLVLSDNTDSYLGEDIRFWTHIYRWSLDLITRNKFLPGIRSLENKTYQSKWYPLLDSTLDQARFAKFIQLMPTACIAYQQIDKFKFDQETSFLEKQQLILDFLEYILDGKIRSLSGAKNSITQTSLIQNWLQSLTKISSNFTASETEIKRLDNALKNWSLSIQEYIITPDKKNLGINQFRVCFQLQPPTEQEKNTGKDNWKLKYYLQALDESDFLVEAETIWQNPIEQLFWKGRTLNNGQEILLKGLGLASRLYFMIAESLEKSCPTYCELNPIQVYEFIRSIGSILEDNGLGVILPSSLAKGVEEKRLGVSIEAKLEAKKGERLSLKSLLNYQLKVAIGEQEISQKEFEKLLEQRSPIVEINGEWIALQPSDVKAAQKILAKSYDPIILSVEDALRLSMGDNQIIEKLPVVNFKTSGVLEELINNLSNNQSIQPITHIANFQGELRPYQQRGVGWLAFLEKWGLGACLADDMGLGKTPQMIGFLLTLKEEEMLTKPTLIICPTSVLNNWEREVKKFAPSLSTFIHHGEKRAKGKAFIKEINKKDLVITSYSLVYRDLKTLQEIQWQGIVLDEAQNIKNSQAKQSQAVRQLNTGFRVALTGTPVENRLSELWSILDFLNPEFLGTKQFFQRRFATPIEKYGDRDSLQILRSLVRPFILRRLKTDKDIIQDLPEKQEMNVFCGLSAEQGKLYQELVDHSLQQIEESEGIQRRGLILTLLLKLKQLCNHPSQFLKEKTLNSAQRSGKFLRLEEMLEEVLEEGDHALIFTQFSEWGKLMQPYLQKKFAQDVLFLYGGTRREQRQEMIDRFQNDPNGPRIFILSLKAGGTGLNLTRANHVFHIDRWWNPAVENQATDRAFRLGQTRNVQVHKFVCTGTLEERIHDMLESKKQLAEQTVDSGEQWLTELDTDQLRTLLLLDRDAIIDES</sequence>
<feature type="domain" description="Helicase ATP-binding" evidence="2">
    <location>
        <begin position="588"/>
        <end position="751"/>
    </location>
</feature>
<evidence type="ECO:0000259" key="3">
    <source>
        <dbReference type="PROSITE" id="PS51194"/>
    </source>
</evidence>
<dbReference type="Pfam" id="PF00176">
    <property type="entry name" value="SNF2-rel_dom"/>
    <property type="match status" value="1"/>
</dbReference>
<keyword evidence="4" id="KW-0067">ATP-binding</keyword>
<dbReference type="InterPro" id="IPR027417">
    <property type="entry name" value="P-loop_NTPase"/>
</dbReference>
<keyword evidence="4" id="KW-0347">Helicase</keyword>
<feature type="domain" description="Helicase C-terminal" evidence="3">
    <location>
        <begin position="878"/>
        <end position="1035"/>
    </location>
</feature>
<proteinExistence type="predicted"/>
<dbReference type="InterPro" id="IPR049730">
    <property type="entry name" value="SNF2/RAD54-like_C"/>
</dbReference>
<keyword evidence="1" id="KW-0378">Hydrolase</keyword>
<gene>
    <name evidence="4" type="ORF">AsFPU1_3755</name>
</gene>
<evidence type="ECO:0000313" key="4">
    <source>
        <dbReference type="EMBL" id="GBF82327.1"/>
    </source>
</evidence>
<name>A0A401IM47_APHSA</name>
<evidence type="ECO:0000313" key="5">
    <source>
        <dbReference type="Proteomes" id="UP000287247"/>
    </source>
</evidence>
<comment type="caution">
    <text evidence="4">The sequence shown here is derived from an EMBL/GenBank/DDBJ whole genome shotgun (WGS) entry which is preliminary data.</text>
</comment>
<organism evidence="4 5">
    <name type="scientific">Aphanothece sacrum FPU1</name>
    <dbReference type="NCBI Taxonomy" id="1920663"/>
    <lineage>
        <taxon>Bacteria</taxon>
        <taxon>Bacillati</taxon>
        <taxon>Cyanobacteriota</taxon>
        <taxon>Cyanophyceae</taxon>
        <taxon>Oscillatoriophycideae</taxon>
        <taxon>Chroococcales</taxon>
        <taxon>Aphanothecaceae</taxon>
        <taxon>Aphanothece</taxon>
    </lineage>
</organism>
<dbReference type="PANTHER" id="PTHR10799">
    <property type="entry name" value="SNF2/RAD54 HELICASE FAMILY"/>
    <property type="match status" value="1"/>
</dbReference>
<dbReference type="InterPro" id="IPR000330">
    <property type="entry name" value="SNF2_N"/>
</dbReference>
<dbReference type="GO" id="GO:0016787">
    <property type="term" value="F:hydrolase activity"/>
    <property type="evidence" value="ECO:0007669"/>
    <property type="project" value="UniProtKB-KW"/>
</dbReference>
<dbReference type="Gene3D" id="3.40.50.300">
    <property type="entry name" value="P-loop containing nucleotide triphosphate hydrolases"/>
    <property type="match status" value="1"/>
</dbReference>
<dbReference type="Proteomes" id="UP000287247">
    <property type="component" value="Unassembled WGS sequence"/>
</dbReference>
<dbReference type="InterPro" id="IPR014001">
    <property type="entry name" value="Helicase_ATP-bd"/>
</dbReference>
<dbReference type="SMART" id="SM00487">
    <property type="entry name" value="DEXDc"/>
    <property type="match status" value="1"/>
</dbReference>
<keyword evidence="4" id="KW-0547">Nucleotide-binding</keyword>
<dbReference type="FunFam" id="3.40.50.300:FF:000533">
    <property type="entry name" value="Helicase, Snf2 family"/>
    <property type="match status" value="1"/>
</dbReference>
<dbReference type="AlphaFoldDB" id="A0A401IM47"/>
<dbReference type="InterPro" id="IPR001650">
    <property type="entry name" value="Helicase_C-like"/>
</dbReference>
<dbReference type="OrthoDB" id="9814088at2"/>
<dbReference type="RefSeq" id="WP_124972776.1">
    <property type="nucleotide sequence ID" value="NZ_BDQK01000016.1"/>
</dbReference>
<dbReference type="PROSITE" id="PS51194">
    <property type="entry name" value="HELICASE_CTER"/>
    <property type="match status" value="1"/>
</dbReference>
<dbReference type="PROSITE" id="PS51192">
    <property type="entry name" value="HELICASE_ATP_BIND_1"/>
    <property type="match status" value="1"/>
</dbReference>
<dbReference type="GO" id="GO:0005524">
    <property type="term" value="F:ATP binding"/>
    <property type="evidence" value="ECO:0007669"/>
    <property type="project" value="InterPro"/>
</dbReference>
<dbReference type="Pfam" id="PF00271">
    <property type="entry name" value="Helicase_C"/>
    <property type="match status" value="1"/>
</dbReference>
<dbReference type="SMART" id="SM00490">
    <property type="entry name" value="HELICc"/>
    <property type="match status" value="1"/>
</dbReference>
<evidence type="ECO:0000259" key="2">
    <source>
        <dbReference type="PROSITE" id="PS51192"/>
    </source>
</evidence>
<accession>A0A401IM47</accession>
<dbReference type="CDD" id="cd18012">
    <property type="entry name" value="DEXQc_arch_SWI2_SNF2"/>
    <property type="match status" value="1"/>
</dbReference>
<protein>
    <submittedName>
        <fullName evidence="4">Helicase, SNF2/RAD54 family protein</fullName>
    </submittedName>
</protein>
<dbReference type="EMBL" id="BDQK01000016">
    <property type="protein sequence ID" value="GBF82327.1"/>
    <property type="molecule type" value="Genomic_DNA"/>
</dbReference>
<dbReference type="Gene3D" id="3.40.50.10810">
    <property type="entry name" value="Tandem AAA-ATPase domain"/>
    <property type="match status" value="1"/>
</dbReference>
<evidence type="ECO:0000256" key="1">
    <source>
        <dbReference type="ARBA" id="ARBA00022801"/>
    </source>
</evidence>
<reference evidence="5" key="1">
    <citation type="submission" date="2017-05" db="EMBL/GenBank/DDBJ databases">
        <title>Physiological properties and genetic analysis related to exopolysaccharide production of fresh-water unicellular cyanobacterium Aphanothece sacrum, Suizenji Nori, that has been cultured as a food source in Japan.</title>
        <authorList>
            <person name="Kanesaki Y."/>
            <person name="Yoshikawa S."/>
            <person name="Ohki K."/>
        </authorList>
    </citation>
    <scope>NUCLEOTIDE SEQUENCE [LARGE SCALE GENOMIC DNA]</scope>
    <source>
        <strain evidence="5">FPU1</strain>
    </source>
</reference>
<dbReference type="InterPro" id="IPR038718">
    <property type="entry name" value="SNF2-like_sf"/>
</dbReference>
<dbReference type="GO" id="GO:0004386">
    <property type="term" value="F:helicase activity"/>
    <property type="evidence" value="ECO:0007669"/>
    <property type="project" value="UniProtKB-KW"/>
</dbReference>
<dbReference type="SUPFAM" id="SSF52540">
    <property type="entry name" value="P-loop containing nucleoside triphosphate hydrolases"/>
    <property type="match status" value="2"/>
</dbReference>
<keyword evidence="5" id="KW-1185">Reference proteome</keyword>
<dbReference type="InterPro" id="IPR022138">
    <property type="entry name" value="DUF3670"/>
</dbReference>